<evidence type="ECO:0000259" key="5">
    <source>
        <dbReference type="Pfam" id="PF08125"/>
    </source>
</evidence>
<evidence type="ECO:0000256" key="3">
    <source>
        <dbReference type="ARBA" id="ARBA00023027"/>
    </source>
</evidence>
<dbReference type="InterPro" id="IPR013131">
    <property type="entry name" value="Mannitol_DH_N"/>
</dbReference>
<dbReference type="EMBL" id="JAHOPC010000001">
    <property type="protein sequence ID" value="MBU8865042.1"/>
    <property type="molecule type" value="Genomic_DNA"/>
</dbReference>
<evidence type="ECO:0000313" key="6">
    <source>
        <dbReference type="EMBL" id="MBU8865042.1"/>
    </source>
</evidence>
<dbReference type="InterPro" id="IPR050988">
    <property type="entry name" value="Mannitol_DH/Oxidoreductase"/>
</dbReference>
<dbReference type="Pfam" id="PF08125">
    <property type="entry name" value="Mannitol_dh_C"/>
    <property type="match status" value="1"/>
</dbReference>
<keyword evidence="7" id="KW-1185">Reference proteome</keyword>
<accession>A0ABS6I3Q2</accession>
<feature type="domain" description="Mannitol dehydrogenase C-terminal" evidence="5">
    <location>
        <begin position="236"/>
        <end position="409"/>
    </location>
</feature>
<dbReference type="InterPro" id="IPR013118">
    <property type="entry name" value="Mannitol_DH_C"/>
</dbReference>
<dbReference type="Proteomes" id="UP000824166">
    <property type="component" value="Unassembled WGS sequence"/>
</dbReference>
<dbReference type="InterPro" id="IPR023027">
    <property type="entry name" value="Mannitol_DH_CS"/>
</dbReference>
<feature type="domain" description="Mannitol dehydrogenase N-terminal" evidence="4">
    <location>
        <begin position="2"/>
        <end position="227"/>
    </location>
</feature>
<proteinExistence type="inferred from homology"/>
<dbReference type="PROSITE" id="PS00974">
    <property type="entry name" value="MANNITOL_DHGENASE"/>
    <property type="match status" value="1"/>
</dbReference>
<evidence type="ECO:0000256" key="2">
    <source>
        <dbReference type="ARBA" id="ARBA00023002"/>
    </source>
</evidence>
<organism evidence="6 7">
    <name type="scientific">Paenarthrobacter aromaticivorans</name>
    <dbReference type="NCBI Taxonomy" id="2849150"/>
    <lineage>
        <taxon>Bacteria</taxon>
        <taxon>Bacillati</taxon>
        <taxon>Actinomycetota</taxon>
        <taxon>Actinomycetes</taxon>
        <taxon>Micrococcales</taxon>
        <taxon>Micrococcaceae</taxon>
        <taxon>Paenarthrobacter</taxon>
    </lineage>
</organism>
<keyword evidence="2" id="KW-0560">Oxidoreductase</keyword>
<dbReference type="Pfam" id="PF01232">
    <property type="entry name" value="Mannitol_dh"/>
    <property type="match status" value="1"/>
</dbReference>
<protein>
    <submittedName>
        <fullName evidence="6">Mannitol dehydrogenase family protein</fullName>
    </submittedName>
</protein>
<evidence type="ECO:0000259" key="4">
    <source>
        <dbReference type="Pfam" id="PF01232"/>
    </source>
</evidence>
<comment type="similarity">
    <text evidence="1">Belongs to the mannitol dehydrogenase family.</text>
</comment>
<comment type="caution">
    <text evidence="6">The sequence shown here is derived from an EMBL/GenBank/DDBJ whole genome shotgun (WGS) entry which is preliminary data.</text>
</comment>
<name>A0ABS6I3Q2_9MICC</name>
<dbReference type="PANTHER" id="PTHR43362:SF1">
    <property type="entry name" value="MANNITOL DEHYDROGENASE 2-RELATED"/>
    <property type="match status" value="1"/>
</dbReference>
<dbReference type="PANTHER" id="PTHR43362">
    <property type="entry name" value="MANNITOL DEHYDROGENASE DSF1-RELATED"/>
    <property type="match status" value="1"/>
</dbReference>
<keyword evidence="3" id="KW-0520">NAD</keyword>
<sequence>MVHLGLGAFHRSHQAWYTQHAGDSAQWGIAAFTGRRPEAAAVLAEQDGLFTVVERSGIGDSFEVIGSIAEAVDGADVGRLAELVAAPDTAIVTLTITEAAYAAVDSDMDDNSTPLARLVTALAARRDAGTGPLAVVSCDNLAENGTVARQAMGVLARAKDADLAAWIDSNVSFVSTSVDRITPRTTPDDVAAVAEQCGYRDQAAVVTEPFHNWILSGDFPAGRPQWEDAGAVFVDDIEPYENRKLWLLNGAHSILAYAGQLRSHSTVAEALADPVCRKAVEDFWDEASHHIPGDALEIPEYRQALLERFGNARIAHHLSQIAMDGTTKLRLRALPVLDAERAAGRTGDGAARMIAAWIAYLSSTDDFQDPLAAGIREAKTLDGEHRTAALLALVNPGLARDAALVAQIHRLQDPLAVTISHA</sequence>
<evidence type="ECO:0000313" key="7">
    <source>
        <dbReference type="Proteomes" id="UP000824166"/>
    </source>
</evidence>
<evidence type="ECO:0000256" key="1">
    <source>
        <dbReference type="ARBA" id="ARBA00006541"/>
    </source>
</evidence>
<dbReference type="RefSeq" id="WP_216922818.1">
    <property type="nucleotide sequence ID" value="NZ_JAHOPC010000001.1"/>
</dbReference>
<gene>
    <name evidence="6" type="ORF">KSW38_01865</name>
</gene>
<reference evidence="6 7" key="1">
    <citation type="submission" date="2021-06" db="EMBL/GenBank/DDBJ databases">
        <authorList>
            <person name="Jeong J.W."/>
        </authorList>
    </citation>
    <scope>NUCLEOTIDE SEQUENCE [LARGE SCALE GENOMIC DNA]</scope>
    <source>
        <strain evidence="6 7">MMS21-TAE1-1</strain>
    </source>
</reference>